<reference evidence="2" key="1">
    <citation type="submission" date="2020-07" db="EMBL/GenBank/DDBJ databases">
        <title>Huge and variable diversity of episymbiotic CPR bacteria and DPANN archaea in groundwater ecosystems.</title>
        <authorList>
            <person name="He C.Y."/>
            <person name="Keren R."/>
            <person name="Whittaker M."/>
            <person name="Farag I.F."/>
            <person name="Doudna J."/>
            <person name="Cate J.H.D."/>
            <person name="Banfield J.F."/>
        </authorList>
    </citation>
    <scope>NUCLEOTIDE SEQUENCE</scope>
    <source>
        <strain evidence="2">NC_groundwater_717_Ag_S-0.2um_59_8</strain>
    </source>
</reference>
<name>A0A932M0V4_UNCTE</name>
<dbReference type="PANTHER" id="PTHR43088:SF1">
    <property type="entry name" value="SUBUNIT OF PYRUVATE:FLAVODOXIN OXIDOREDUCTASE"/>
    <property type="match status" value="1"/>
</dbReference>
<accession>A0A932M0V4</accession>
<organism evidence="2 3">
    <name type="scientific">Tectimicrobiota bacterium</name>
    <dbReference type="NCBI Taxonomy" id="2528274"/>
    <lineage>
        <taxon>Bacteria</taxon>
        <taxon>Pseudomonadati</taxon>
        <taxon>Nitrospinota/Tectimicrobiota group</taxon>
        <taxon>Candidatus Tectimicrobiota</taxon>
    </lineage>
</organism>
<evidence type="ECO:0000313" key="3">
    <source>
        <dbReference type="Proteomes" id="UP000741360"/>
    </source>
</evidence>
<proteinExistence type="predicted"/>
<dbReference type="InterPro" id="IPR009014">
    <property type="entry name" value="Transketo_C/PFOR_II"/>
</dbReference>
<dbReference type="InterPro" id="IPR033412">
    <property type="entry name" value="PFOR_II"/>
</dbReference>
<gene>
    <name evidence="2" type="ORF">HYY65_10365</name>
</gene>
<protein>
    <recommendedName>
        <fullName evidence="1">Pyruvate:ferredoxin oxidoreductase core domain-containing protein</fullName>
    </recommendedName>
</protein>
<dbReference type="AlphaFoldDB" id="A0A932M0V4"/>
<dbReference type="Pfam" id="PF17147">
    <property type="entry name" value="PFOR_II"/>
    <property type="match status" value="1"/>
</dbReference>
<dbReference type="SUPFAM" id="SSF52922">
    <property type="entry name" value="TK C-terminal domain-like"/>
    <property type="match status" value="1"/>
</dbReference>
<evidence type="ECO:0000313" key="2">
    <source>
        <dbReference type="EMBL" id="MBI3015443.1"/>
    </source>
</evidence>
<comment type="caution">
    <text evidence="2">The sequence shown here is derived from an EMBL/GenBank/DDBJ whole genome shotgun (WGS) entry which is preliminary data.</text>
</comment>
<dbReference type="EMBL" id="JACPSX010000198">
    <property type="protein sequence ID" value="MBI3015443.1"/>
    <property type="molecule type" value="Genomic_DNA"/>
</dbReference>
<dbReference type="PANTHER" id="PTHR43088">
    <property type="entry name" value="SUBUNIT OF PYRUVATE:FLAVODOXIN OXIDOREDUCTASE-RELATED"/>
    <property type="match status" value="1"/>
</dbReference>
<evidence type="ECO:0000259" key="1">
    <source>
        <dbReference type="Pfam" id="PF17147"/>
    </source>
</evidence>
<sequence length="196" mass="21738">MEIPLPGEYEIVDRTQPTCSPDEYVPYGPTDDDIPVLANFGEGYRYHITGLMHDEHGLPTEKPAIVQALQERLKRKIDRHLDDILSTESFLTDDAEVAVFAIGSTARSARGAVREARDLGIRAGLLRPRTLWPFPEKDVAALGERVRTIVVAEMNMGQLIYEVERAVHGKTRVLPCLKADGEPIPPSQILSAIKEG</sequence>
<dbReference type="InterPro" id="IPR052368">
    <property type="entry name" value="2-oxoacid_oxidoreductase"/>
</dbReference>
<feature type="domain" description="Pyruvate:ferredoxin oxidoreductase core" evidence="1">
    <location>
        <begin position="95"/>
        <end position="188"/>
    </location>
</feature>
<dbReference type="Proteomes" id="UP000741360">
    <property type="component" value="Unassembled WGS sequence"/>
</dbReference>
<dbReference type="Gene3D" id="3.40.50.920">
    <property type="match status" value="1"/>
</dbReference>